<comment type="caution">
    <text evidence="2">The sequence shown here is derived from an EMBL/GenBank/DDBJ whole genome shotgun (WGS) entry which is preliminary data.</text>
</comment>
<dbReference type="Proteomes" id="UP001224890">
    <property type="component" value="Unassembled WGS sequence"/>
</dbReference>
<dbReference type="GeneID" id="85456435"/>
<evidence type="ECO:0000256" key="1">
    <source>
        <dbReference type="SAM" id="Phobius"/>
    </source>
</evidence>
<reference evidence="2" key="1">
    <citation type="submission" date="2021-06" db="EMBL/GenBank/DDBJ databases">
        <title>Comparative genomics, transcriptomics and evolutionary studies reveal genomic signatures of adaptation to plant cell wall in hemibiotrophic fungi.</title>
        <authorList>
            <consortium name="DOE Joint Genome Institute"/>
            <person name="Baroncelli R."/>
            <person name="Diaz J.F."/>
            <person name="Benocci T."/>
            <person name="Peng M."/>
            <person name="Battaglia E."/>
            <person name="Haridas S."/>
            <person name="Andreopoulos W."/>
            <person name="Labutti K."/>
            <person name="Pangilinan J."/>
            <person name="Floch G.L."/>
            <person name="Makela M.R."/>
            <person name="Henrissat B."/>
            <person name="Grigoriev I.V."/>
            <person name="Crouch J.A."/>
            <person name="De Vries R.P."/>
            <person name="Sukno S.A."/>
            <person name="Thon M.R."/>
        </authorList>
    </citation>
    <scope>NUCLEOTIDE SEQUENCE</scope>
    <source>
        <strain evidence="2">CBS 193.32</strain>
    </source>
</reference>
<organism evidence="2 3">
    <name type="scientific">Colletotrichum godetiae</name>
    <dbReference type="NCBI Taxonomy" id="1209918"/>
    <lineage>
        <taxon>Eukaryota</taxon>
        <taxon>Fungi</taxon>
        <taxon>Dikarya</taxon>
        <taxon>Ascomycota</taxon>
        <taxon>Pezizomycotina</taxon>
        <taxon>Sordariomycetes</taxon>
        <taxon>Hypocreomycetidae</taxon>
        <taxon>Glomerellales</taxon>
        <taxon>Glomerellaceae</taxon>
        <taxon>Colletotrichum</taxon>
        <taxon>Colletotrichum acutatum species complex</taxon>
    </lineage>
</organism>
<proteinExistence type="predicted"/>
<keyword evidence="1" id="KW-1133">Transmembrane helix</keyword>
<dbReference type="EMBL" id="JAHMHR010000007">
    <property type="protein sequence ID" value="KAK1689971.1"/>
    <property type="molecule type" value="Genomic_DNA"/>
</dbReference>
<evidence type="ECO:0000313" key="2">
    <source>
        <dbReference type="EMBL" id="KAK1689971.1"/>
    </source>
</evidence>
<accession>A0AAJ0AVX7</accession>
<sequence length="127" mass="13689">MVMMVVVMVVVVMVVVVMVVVTHHHLATSRETSIDVGICMSLPPTPTGPGGKRKEEQLCPGKAAAFVGIRYWAKKYCWGLSWIAPTPAAPLEVGGHPTGTWTRPPHGGNDAAFSSQCPYRARTYCVP</sequence>
<keyword evidence="3" id="KW-1185">Reference proteome</keyword>
<evidence type="ECO:0000313" key="3">
    <source>
        <dbReference type="Proteomes" id="UP001224890"/>
    </source>
</evidence>
<feature type="transmembrane region" description="Helical" evidence="1">
    <location>
        <begin position="6"/>
        <end position="26"/>
    </location>
</feature>
<keyword evidence="1" id="KW-0812">Transmembrane</keyword>
<keyword evidence="1" id="KW-0472">Membrane</keyword>
<name>A0AAJ0AVX7_9PEZI</name>
<protein>
    <submittedName>
        <fullName evidence="2">Uncharacterized protein</fullName>
    </submittedName>
</protein>
<gene>
    <name evidence="2" type="ORF">BDP55DRAFT_628500</name>
</gene>
<dbReference type="RefSeq" id="XP_060433666.1">
    <property type="nucleotide sequence ID" value="XM_060571909.1"/>
</dbReference>
<dbReference type="AlphaFoldDB" id="A0AAJ0AVX7"/>